<dbReference type="RefSeq" id="WP_269445680.1">
    <property type="nucleotide sequence ID" value="NZ_CP097463.1"/>
</dbReference>
<dbReference type="PANTHER" id="PTHR42756">
    <property type="entry name" value="TRANSCRIPTIONAL REGULATOR, MARR"/>
    <property type="match status" value="1"/>
</dbReference>
<evidence type="ECO:0000313" key="5">
    <source>
        <dbReference type="EMBL" id="WAX59139.1"/>
    </source>
</evidence>
<evidence type="ECO:0000259" key="4">
    <source>
        <dbReference type="PROSITE" id="PS50995"/>
    </source>
</evidence>
<keyword evidence="6" id="KW-1185">Reference proteome</keyword>
<dbReference type="Gene3D" id="1.10.10.10">
    <property type="entry name" value="Winged helix-like DNA-binding domain superfamily/Winged helix DNA-binding domain"/>
    <property type="match status" value="1"/>
</dbReference>
<name>A0ABY7K2T3_9ACTN</name>
<dbReference type="Proteomes" id="UP001164693">
    <property type="component" value="Chromosome"/>
</dbReference>
<organism evidence="5 6">
    <name type="scientific">Jatrophihabitans cynanchi</name>
    <dbReference type="NCBI Taxonomy" id="2944128"/>
    <lineage>
        <taxon>Bacteria</taxon>
        <taxon>Bacillati</taxon>
        <taxon>Actinomycetota</taxon>
        <taxon>Actinomycetes</taxon>
        <taxon>Jatrophihabitantales</taxon>
        <taxon>Jatrophihabitantaceae</taxon>
        <taxon>Jatrophihabitans</taxon>
    </lineage>
</organism>
<dbReference type="InterPro" id="IPR036388">
    <property type="entry name" value="WH-like_DNA-bd_sf"/>
</dbReference>
<protein>
    <submittedName>
        <fullName evidence="5">MarR family transcriptional regulator</fullName>
    </submittedName>
</protein>
<keyword evidence="2" id="KW-0238">DNA-binding</keyword>
<dbReference type="EMBL" id="CP097463">
    <property type="protein sequence ID" value="WAX59139.1"/>
    <property type="molecule type" value="Genomic_DNA"/>
</dbReference>
<dbReference type="PROSITE" id="PS50995">
    <property type="entry name" value="HTH_MARR_2"/>
    <property type="match status" value="1"/>
</dbReference>
<evidence type="ECO:0000256" key="3">
    <source>
        <dbReference type="ARBA" id="ARBA00023163"/>
    </source>
</evidence>
<keyword evidence="1" id="KW-0805">Transcription regulation</keyword>
<evidence type="ECO:0000256" key="2">
    <source>
        <dbReference type="ARBA" id="ARBA00023125"/>
    </source>
</evidence>
<gene>
    <name evidence="5" type="ORF">M6B22_10355</name>
</gene>
<feature type="domain" description="HTH marR-type" evidence="4">
    <location>
        <begin position="20"/>
        <end position="158"/>
    </location>
</feature>
<dbReference type="InterPro" id="IPR000835">
    <property type="entry name" value="HTH_MarR-typ"/>
</dbReference>
<evidence type="ECO:0000313" key="6">
    <source>
        <dbReference type="Proteomes" id="UP001164693"/>
    </source>
</evidence>
<dbReference type="PRINTS" id="PR00598">
    <property type="entry name" value="HTHMARR"/>
</dbReference>
<proteinExistence type="predicted"/>
<accession>A0ABY7K2T3</accession>
<evidence type="ECO:0000256" key="1">
    <source>
        <dbReference type="ARBA" id="ARBA00023015"/>
    </source>
</evidence>
<dbReference type="InterPro" id="IPR036390">
    <property type="entry name" value="WH_DNA-bd_sf"/>
</dbReference>
<dbReference type="SMART" id="SM00347">
    <property type="entry name" value="HTH_MARR"/>
    <property type="match status" value="1"/>
</dbReference>
<dbReference type="Pfam" id="PF12802">
    <property type="entry name" value="MarR_2"/>
    <property type="match status" value="1"/>
</dbReference>
<dbReference type="SUPFAM" id="SSF46785">
    <property type="entry name" value="Winged helix' DNA-binding domain"/>
    <property type="match status" value="1"/>
</dbReference>
<dbReference type="PANTHER" id="PTHR42756:SF1">
    <property type="entry name" value="TRANSCRIPTIONAL REPRESSOR OF EMRAB OPERON"/>
    <property type="match status" value="1"/>
</dbReference>
<sequence>MTDEVDEIVEAWTRERPDLDVQPLHVLSRVARLADVLDERRAIAFVEHGLQAHEFDVLSVLRRSGEPFELTAGELATRTHVTSGTMTSRLDRLSGRGFVSRRADPADGRLVRVRLTAEGRTRVDDAVAALLASETELLRSLDPGRRHDLAAALRVLLLAAAR</sequence>
<reference evidence="5" key="1">
    <citation type="submission" date="2022-05" db="EMBL/GenBank/DDBJ databases">
        <title>Jatrophihabitans sp. SB3-54 whole genome sequence.</title>
        <authorList>
            <person name="Suh M.K."/>
            <person name="Eom M.K."/>
            <person name="Kim J.S."/>
            <person name="Kim H.S."/>
            <person name="Do H.E."/>
            <person name="Shin Y.K."/>
            <person name="Lee J.-S."/>
        </authorList>
    </citation>
    <scope>NUCLEOTIDE SEQUENCE</scope>
    <source>
        <strain evidence="5">SB3-54</strain>
    </source>
</reference>
<keyword evidence="3" id="KW-0804">Transcription</keyword>